<reference evidence="1" key="1">
    <citation type="submission" date="2023-04" db="EMBL/GenBank/DDBJ databases">
        <title>Draft Genome sequencing of Naganishia species isolated from polar environments using Oxford Nanopore Technology.</title>
        <authorList>
            <person name="Leo P."/>
            <person name="Venkateswaran K."/>
        </authorList>
    </citation>
    <scope>NUCLEOTIDE SEQUENCE</scope>
    <source>
        <strain evidence="1">MNA-CCFEE 5423</strain>
    </source>
</reference>
<evidence type="ECO:0000313" key="1">
    <source>
        <dbReference type="EMBL" id="KAJ9096067.1"/>
    </source>
</evidence>
<evidence type="ECO:0000313" key="2">
    <source>
        <dbReference type="Proteomes" id="UP001227268"/>
    </source>
</evidence>
<organism evidence="1 2">
    <name type="scientific">Naganishia friedmannii</name>
    <dbReference type="NCBI Taxonomy" id="89922"/>
    <lineage>
        <taxon>Eukaryota</taxon>
        <taxon>Fungi</taxon>
        <taxon>Dikarya</taxon>
        <taxon>Basidiomycota</taxon>
        <taxon>Agaricomycotina</taxon>
        <taxon>Tremellomycetes</taxon>
        <taxon>Filobasidiales</taxon>
        <taxon>Filobasidiaceae</taxon>
        <taxon>Naganishia</taxon>
    </lineage>
</organism>
<dbReference type="Proteomes" id="UP001227268">
    <property type="component" value="Unassembled WGS sequence"/>
</dbReference>
<protein>
    <submittedName>
        <fullName evidence="1">Uncharacterized protein</fullName>
    </submittedName>
</protein>
<proteinExistence type="predicted"/>
<accession>A0ACC2V9V2</accession>
<name>A0ACC2V9V2_9TREE</name>
<gene>
    <name evidence="1" type="ORF">QFC21_005432</name>
</gene>
<dbReference type="EMBL" id="JASBWT010000020">
    <property type="protein sequence ID" value="KAJ9096067.1"/>
    <property type="molecule type" value="Genomic_DNA"/>
</dbReference>
<keyword evidence="2" id="KW-1185">Reference proteome</keyword>
<comment type="caution">
    <text evidence="1">The sequence shown here is derived from an EMBL/GenBank/DDBJ whole genome shotgun (WGS) entry which is preliminary data.</text>
</comment>
<sequence>MATSTPSAKLHGYDFYKSIGSPQYVIAPMVDQSELVGVGNVHLWADALLITCEHFAQAWRVLSRQPIPPSYAASQTATPTTTPITSSASSSSSTGTKHPIGGAHLCYTPMIHAKLFAQDEGSTKQSFTSEQFDFTNGEEGSSEPLAGLQVSDRPLFVQFCANEPEWLLKAAKRVEGHCDAVDINFGCPQGIAKRGKYGSFLQDDWDLIYSLTKFRIFSDVNKTIAYAQMMERAGASIITCHGRTREMKGQNTGLADWEQIKAVKQAVKIPVFANGNILYRENVDQCLEKTGVDGIMTAEGNLSNPTLFVPEDSPLTYPPIHIIAHHYLDIVDRLKTRTTGSAIKAHLFRILKPGLEKHVDLRNKLGEMWMREGTGMGGYRALIDELKERMANDERQSPILSLPVPSDPSTGLKPLPVWAIQPYVRPLPSAVFAAAQEARGEGAMLDLATGGTGEERVAGMDGTPTSIPISELIPCVQSGCSNTAGNKCDRNACLIHCRAQGGVNESQSLPEAERLIIDQAVKLAQGGQLVGKGCQAHEAKDQARKDRKAGKRKARELWKAETKSKLLEREASEQEDKQEKKRKQRDSPVPKVGSGGNVSSPSPRPDEKRLKSDASL</sequence>